<evidence type="ECO:0000313" key="5">
    <source>
        <dbReference type="EMBL" id="ABX08854.1"/>
    </source>
</evidence>
<dbReference type="GO" id="GO:0006508">
    <property type="term" value="P:proteolysis"/>
    <property type="evidence" value="ECO:0007669"/>
    <property type="project" value="InterPro"/>
</dbReference>
<dbReference type="KEGG" id="pmj:P9211_09231"/>
<dbReference type="RefSeq" id="WP_012195475.1">
    <property type="nucleotide sequence ID" value="NC_009976.1"/>
</dbReference>
<comment type="similarity">
    <text evidence="1">Belongs to the peptidase U62 family.</text>
</comment>
<dbReference type="GO" id="GO:0008237">
    <property type="term" value="F:metallopeptidase activity"/>
    <property type="evidence" value="ECO:0007669"/>
    <property type="project" value="InterPro"/>
</dbReference>
<dbReference type="InterPro" id="IPR002510">
    <property type="entry name" value="Metalloprtase-TldD/E_N"/>
</dbReference>
<dbReference type="InterPro" id="IPR045569">
    <property type="entry name" value="Metalloprtase-TldD/E_C"/>
</dbReference>
<evidence type="ECO:0000313" key="6">
    <source>
        <dbReference type="Proteomes" id="UP000000788"/>
    </source>
</evidence>
<evidence type="ECO:0000259" key="2">
    <source>
        <dbReference type="Pfam" id="PF01523"/>
    </source>
</evidence>
<evidence type="ECO:0000256" key="1">
    <source>
        <dbReference type="ARBA" id="ARBA00005836"/>
    </source>
</evidence>
<name>A9BAJ2_PROM4</name>
<protein>
    <submittedName>
        <fullName evidence="5">Possible modulator of DNA gyrase</fullName>
    </submittedName>
</protein>
<organism evidence="5 6">
    <name type="scientific">Prochlorococcus marinus (strain MIT 9211)</name>
    <dbReference type="NCBI Taxonomy" id="93059"/>
    <lineage>
        <taxon>Bacteria</taxon>
        <taxon>Bacillati</taxon>
        <taxon>Cyanobacteriota</taxon>
        <taxon>Cyanophyceae</taxon>
        <taxon>Synechococcales</taxon>
        <taxon>Prochlorococcaceae</taxon>
        <taxon>Prochlorococcus</taxon>
    </lineage>
</organism>
<gene>
    <name evidence="5" type="primary">pmbA</name>
    <name evidence="5" type="ordered locus">P9211_09231</name>
</gene>
<dbReference type="InterPro" id="IPR035068">
    <property type="entry name" value="TldD/PmbA_N"/>
</dbReference>
<dbReference type="Pfam" id="PF19290">
    <property type="entry name" value="PmbA_TldD_2nd"/>
    <property type="match status" value="1"/>
</dbReference>
<dbReference type="EMBL" id="CP000878">
    <property type="protein sequence ID" value="ABX08854.1"/>
    <property type="molecule type" value="Genomic_DNA"/>
</dbReference>
<sequence length="459" mass="50275">MTKTTNDDLIVLNKANIKEKIDKISSELKIDKWDIGVSSSIDTSVQVFNGEPKQLKSSQRSSITIRVWNKNLVGITSTSDLSYKALKQAFTSAYQASEYGNSQESPDFSPLCNELLPVVNIPIRDATGVKYLYERLKQAESDLLNKHNSIDSVPYNGFSESDYERVYLNSSGSSRVLRNTQSSIYLYAKAQEKGRKPRSGGSIVLAHGSKEIDVDKCVAEAAEKTISHLNYKPIETGKYLVCFSPEAFLELLTAFSNIFNARSILDGISLSTKSTINTQVANPLLTLHDNGLDPSNFGAVTFDGEGTPTKDLCLIKNGVLKNLIHSEATAREFGVPPSGHAGLGAKVSVSPDWLLISRNKEIPISSSLDHRTNRTQFVLIEGLQALHAGIKPSQGSFSLPFDGWLVNNREKISIESATIAGDFKTLLKEIIEIEPDEIKTHAGVSPHVWVDGLSITGEK</sequence>
<feature type="domain" description="Metalloprotease TldD/E C-terminal" evidence="3">
    <location>
        <begin position="236"/>
        <end position="457"/>
    </location>
</feature>
<dbReference type="InterPro" id="IPR045570">
    <property type="entry name" value="Metalloprtase-TldD/E_cen_dom"/>
</dbReference>
<dbReference type="Proteomes" id="UP000000788">
    <property type="component" value="Chromosome"/>
</dbReference>
<evidence type="ECO:0000259" key="3">
    <source>
        <dbReference type="Pfam" id="PF19289"/>
    </source>
</evidence>
<feature type="domain" description="Metalloprotease TldD/E N-terminal" evidence="2">
    <location>
        <begin position="33"/>
        <end position="96"/>
    </location>
</feature>
<dbReference type="InterPro" id="IPR047657">
    <property type="entry name" value="PmbA"/>
</dbReference>
<proteinExistence type="inferred from homology"/>
<dbReference type="STRING" id="93059.P9211_09231"/>
<dbReference type="Pfam" id="PF19289">
    <property type="entry name" value="PmbA_TldD_3rd"/>
    <property type="match status" value="1"/>
</dbReference>
<dbReference type="PANTHER" id="PTHR43421">
    <property type="entry name" value="METALLOPROTEASE PMBA"/>
    <property type="match status" value="1"/>
</dbReference>
<reference evidence="5 6" key="1">
    <citation type="journal article" date="2007" name="PLoS Genet.">
        <title>Patterns and implications of gene gain and loss in the evolution of Prochlorococcus.</title>
        <authorList>
            <person name="Kettler G.C."/>
            <person name="Martiny A.C."/>
            <person name="Huang K."/>
            <person name="Zucker J."/>
            <person name="Coleman M.L."/>
            <person name="Rodrigue S."/>
            <person name="Chen F."/>
            <person name="Lapidus A."/>
            <person name="Ferriera S."/>
            <person name="Johnson J."/>
            <person name="Steglich C."/>
            <person name="Church G.M."/>
            <person name="Richardson P."/>
            <person name="Chisholm S.W."/>
        </authorList>
    </citation>
    <scope>NUCLEOTIDE SEQUENCE [LARGE SCALE GENOMIC DNA]</scope>
    <source>
        <strain evidence="6">MIT 9211</strain>
    </source>
</reference>
<keyword evidence="6" id="KW-1185">Reference proteome</keyword>
<feature type="domain" description="Metalloprotease TldD/E central" evidence="4">
    <location>
        <begin position="133"/>
        <end position="229"/>
    </location>
</feature>
<dbReference type="Gene3D" id="3.30.2290.10">
    <property type="entry name" value="PmbA/TldD superfamily"/>
    <property type="match status" value="1"/>
</dbReference>
<dbReference type="eggNOG" id="COG0312">
    <property type="taxonomic scope" value="Bacteria"/>
</dbReference>
<accession>A9BAJ2</accession>
<dbReference type="AlphaFoldDB" id="A9BAJ2"/>
<dbReference type="PANTHER" id="PTHR43421:SF1">
    <property type="entry name" value="METALLOPROTEASE PMBA"/>
    <property type="match status" value="1"/>
</dbReference>
<dbReference type="GO" id="GO:0005829">
    <property type="term" value="C:cytosol"/>
    <property type="evidence" value="ECO:0007669"/>
    <property type="project" value="TreeGrafter"/>
</dbReference>
<dbReference type="HOGENOM" id="CLU_026425_4_0_3"/>
<dbReference type="SUPFAM" id="SSF111283">
    <property type="entry name" value="Putative modulator of DNA gyrase, PmbA/TldD"/>
    <property type="match status" value="1"/>
</dbReference>
<dbReference type="Pfam" id="PF01523">
    <property type="entry name" value="PmbA_TldD_1st"/>
    <property type="match status" value="1"/>
</dbReference>
<evidence type="ECO:0000259" key="4">
    <source>
        <dbReference type="Pfam" id="PF19290"/>
    </source>
</evidence>
<dbReference type="OrthoDB" id="9803618at2"/>
<dbReference type="InterPro" id="IPR036059">
    <property type="entry name" value="TldD/PmbA_sf"/>
</dbReference>